<dbReference type="AlphaFoldDB" id="A0A6G1DPK6"/>
<name>A0A6G1DPK6_9ORYZ</name>
<keyword evidence="1" id="KW-0539">Nucleus</keyword>
<accession>A0A6G1DPK6</accession>
<dbReference type="GO" id="GO:0043565">
    <property type="term" value="F:sequence-specific DNA binding"/>
    <property type="evidence" value="ECO:0007669"/>
    <property type="project" value="TreeGrafter"/>
</dbReference>
<keyword evidence="4" id="KW-1185">Reference proteome</keyword>
<dbReference type="InterPro" id="IPR000253">
    <property type="entry name" value="FHA_dom"/>
</dbReference>
<feature type="domain" description="FHA" evidence="2">
    <location>
        <begin position="29"/>
        <end position="56"/>
    </location>
</feature>
<dbReference type="PROSITE" id="PS50006">
    <property type="entry name" value="FHA_DOMAIN"/>
    <property type="match status" value="1"/>
</dbReference>
<evidence type="ECO:0000313" key="3">
    <source>
        <dbReference type="EMBL" id="KAF0914447.1"/>
    </source>
</evidence>
<dbReference type="OrthoDB" id="691130at2759"/>
<evidence type="ECO:0000256" key="1">
    <source>
        <dbReference type="ARBA" id="ARBA00023242"/>
    </source>
</evidence>
<dbReference type="Proteomes" id="UP000479710">
    <property type="component" value="Unassembled WGS sequence"/>
</dbReference>
<evidence type="ECO:0000313" key="4">
    <source>
        <dbReference type="Proteomes" id="UP000479710"/>
    </source>
</evidence>
<dbReference type="PANTHER" id="PTHR21712">
    <property type="entry name" value="PRE-RRNA-PROCESSING PROTEIN FHL1"/>
    <property type="match status" value="1"/>
</dbReference>
<organism evidence="3 4">
    <name type="scientific">Oryza meyeriana var. granulata</name>
    <dbReference type="NCBI Taxonomy" id="110450"/>
    <lineage>
        <taxon>Eukaryota</taxon>
        <taxon>Viridiplantae</taxon>
        <taxon>Streptophyta</taxon>
        <taxon>Embryophyta</taxon>
        <taxon>Tracheophyta</taxon>
        <taxon>Spermatophyta</taxon>
        <taxon>Magnoliopsida</taxon>
        <taxon>Liliopsida</taxon>
        <taxon>Poales</taxon>
        <taxon>Poaceae</taxon>
        <taxon>BOP clade</taxon>
        <taxon>Oryzoideae</taxon>
        <taxon>Oryzeae</taxon>
        <taxon>Oryzinae</taxon>
        <taxon>Oryza</taxon>
        <taxon>Oryza meyeriana</taxon>
    </lineage>
</organism>
<dbReference type="GO" id="GO:0005634">
    <property type="term" value="C:nucleus"/>
    <property type="evidence" value="ECO:0007669"/>
    <property type="project" value="UniProtKB-ARBA"/>
</dbReference>
<sequence length="320" mass="35323">MTSANGNHEAGFAKLQGEDFQYFMKTYSFILGRNTKKEQVDLDISGGDLTVSRHHARGGPIKLDSQDLLQIGQKKFYFLLPTRSIFRSPTYQHGASASAAIQSADKHDHTASAAAQPAHIGTAPPPHIGTPAQPAQTGITVLHPAHIQNNAENENIVGNEAQGEFMNHSKMPFGELGTCSSYRVTIKPTVALGGQPVNKLAIRTEDKNKGNQQEVLLKEEEDILASIGILISDLCGLKKLIPIEKLHSELIARFSATWPQRQVQMHLLTPEAGSSAGAEWKPWLKLMCLLRRRKLREQYNISEGFRHRGCSENLMSDDSR</sequence>
<dbReference type="PANTHER" id="PTHR21712:SF29">
    <property type="entry name" value="PRE-RRNA-PROCESSING PROTEIN FHL1"/>
    <property type="match status" value="1"/>
</dbReference>
<gene>
    <name evidence="3" type="ORF">E2562_028525</name>
</gene>
<proteinExistence type="predicted"/>
<dbReference type="GO" id="GO:0060962">
    <property type="term" value="P:regulation of ribosomal protein gene transcription by RNA polymerase II"/>
    <property type="evidence" value="ECO:0007669"/>
    <property type="project" value="InterPro"/>
</dbReference>
<comment type="caution">
    <text evidence="3">The sequence shown here is derived from an EMBL/GenBank/DDBJ whole genome shotgun (WGS) entry which is preliminary data.</text>
</comment>
<evidence type="ECO:0000259" key="2">
    <source>
        <dbReference type="PROSITE" id="PS50006"/>
    </source>
</evidence>
<dbReference type="EMBL" id="SPHZ02000006">
    <property type="protein sequence ID" value="KAF0914447.1"/>
    <property type="molecule type" value="Genomic_DNA"/>
</dbReference>
<dbReference type="InterPro" id="IPR045178">
    <property type="entry name" value="Fhl1/FHA1"/>
</dbReference>
<protein>
    <recommendedName>
        <fullName evidence="2">FHA domain-containing protein</fullName>
    </recommendedName>
</protein>
<reference evidence="3 4" key="1">
    <citation type="submission" date="2019-11" db="EMBL/GenBank/DDBJ databases">
        <title>Whole genome sequence of Oryza granulata.</title>
        <authorList>
            <person name="Li W."/>
        </authorList>
    </citation>
    <scope>NUCLEOTIDE SEQUENCE [LARGE SCALE GENOMIC DNA]</scope>
    <source>
        <strain evidence="4">cv. Menghai</strain>
        <tissue evidence="3">Leaf</tissue>
    </source>
</reference>